<name>A0A4Z2FAM8_9TELE</name>
<feature type="compositionally biased region" description="Basic and acidic residues" evidence="1">
    <location>
        <begin position="784"/>
        <end position="810"/>
    </location>
</feature>
<dbReference type="Proteomes" id="UP000314294">
    <property type="component" value="Unassembled WGS sequence"/>
</dbReference>
<feature type="compositionally biased region" description="Low complexity" evidence="1">
    <location>
        <begin position="841"/>
        <end position="853"/>
    </location>
</feature>
<organism evidence="2 3">
    <name type="scientific">Liparis tanakae</name>
    <name type="common">Tanaka's snailfish</name>
    <dbReference type="NCBI Taxonomy" id="230148"/>
    <lineage>
        <taxon>Eukaryota</taxon>
        <taxon>Metazoa</taxon>
        <taxon>Chordata</taxon>
        <taxon>Craniata</taxon>
        <taxon>Vertebrata</taxon>
        <taxon>Euteleostomi</taxon>
        <taxon>Actinopterygii</taxon>
        <taxon>Neopterygii</taxon>
        <taxon>Teleostei</taxon>
        <taxon>Neoteleostei</taxon>
        <taxon>Acanthomorphata</taxon>
        <taxon>Eupercaria</taxon>
        <taxon>Perciformes</taxon>
        <taxon>Cottioidei</taxon>
        <taxon>Cottales</taxon>
        <taxon>Liparidae</taxon>
        <taxon>Liparis</taxon>
    </lineage>
</organism>
<feature type="compositionally biased region" description="Polar residues" evidence="1">
    <location>
        <begin position="831"/>
        <end position="840"/>
    </location>
</feature>
<keyword evidence="3" id="KW-1185">Reference proteome</keyword>
<reference evidence="2 3" key="1">
    <citation type="submission" date="2019-03" db="EMBL/GenBank/DDBJ databases">
        <title>First draft genome of Liparis tanakae, snailfish: a comprehensive survey of snailfish specific genes.</title>
        <authorList>
            <person name="Kim W."/>
            <person name="Song I."/>
            <person name="Jeong J.-H."/>
            <person name="Kim D."/>
            <person name="Kim S."/>
            <person name="Ryu S."/>
            <person name="Song J.Y."/>
            <person name="Lee S.K."/>
        </authorList>
    </citation>
    <scope>NUCLEOTIDE SEQUENCE [LARGE SCALE GENOMIC DNA]</scope>
    <source>
        <tissue evidence="2">Muscle</tissue>
    </source>
</reference>
<feature type="compositionally biased region" description="Gly residues" evidence="1">
    <location>
        <begin position="408"/>
        <end position="427"/>
    </location>
</feature>
<feature type="compositionally biased region" description="Basic and acidic residues" evidence="1">
    <location>
        <begin position="921"/>
        <end position="935"/>
    </location>
</feature>
<feature type="compositionally biased region" description="Low complexity" evidence="1">
    <location>
        <begin position="232"/>
        <end position="241"/>
    </location>
</feature>
<feature type="compositionally biased region" description="Low complexity" evidence="1">
    <location>
        <begin position="351"/>
        <end position="361"/>
    </location>
</feature>
<dbReference type="OrthoDB" id="5593455at2759"/>
<feature type="compositionally biased region" description="Pro residues" evidence="1">
    <location>
        <begin position="221"/>
        <end position="231"/>
    </location>
</feature>
<protein>
    <submittedName>
        <fullName evidence="2">F-BAR domain only protein 1</fullName>
    </submittedName>
</protein>
<feature type="compositionally biased region" description="Low complexity" evidence="1">
    <location>
        <begin position="539"/>
        <end position="556"/>
    </location>
</feature>
<sequence>MSQSIPCLPSSRVLLDLPSRCSQDKEHNFYSSDSDFDDEEPKKFHIQIRPVASGRGGSAATEKELKATMRALTLPPNRGGRQQVAGTRVLQEVDQRRATPPPTGMESRRVSAGPPPVLITADAFSSDSSSPDNVEDSGLDSPSHQPLGPSPEPAGWAAWPPPPAAPMQTLGRPADPFLSAFRDPSPARSPPRPRGGDPAGVWSVASSRPSRGGGGGGPPSVADPPPPPPPAASVRFPAFSPQPLLLPTPEAESSAWSCRHAAPEDPFLAAFERTGAPEASDLSSAWARPPPRPRPDPFAVAQAALPTCSSSSSSSSSRRKDRKREQSLPPPAAPDDPFAITMIGSPTHQSTLAAAAGLGTPPLGGGGEGGGASTHSLLEATCSSLPSARPEKELIHWNSFHNPFSEGGAKGEGGARGEGGAKGGGGRGEADGGRRKHRSSDGGEPRRNAPPLTRHSGPQVDLCFSTDKDQDCLDLNAPPAPSGSHAGSKHTSVRRDSADVSSAPRTTRVKRTSGRQGGCERSRSLCSSPQPEPPRPALSASSSSSSSSSSCASSGSPAEWGPQGGASWGGPDRAPSPASPPPPHNQDQQQRQRVMSYLRDAVQVRGPPPWCPPLVPSSLLIMWTTVPRPSSTVAFTVAPTYSSDTGFLSERAAATEQDRTRTRSSRAGRRVHLGDIMAAVSPGYIQTARNKTKSCLRSSSRVLRDTCRALPVLRDTCRALRVLRDTCRALPVLRDTCRALPVLRDTCRALRVLRDTCRALPVLKSLPSLKGLYDNRELVLDQRHPPEGLYDNKELVLDQRHPPEGLYDKKLRPHTSPPPPSSAVIGRKQSDCQPSLGSAESSPPSRGPRAVAPSSPPAPEPWPPSRGPLFPPSPRAVAPEPWPPSRGPRAVAPERFPQEPKGSSTLQEVTRRSEVTPTRSSEAHHRLGDMGKVKK</sequence>
<evidence type="ECO:0000256" key="1">
    <source>
        <dbReference type="SAM" id="MobiDB-lite"/>
    </source>
</evidence>
<feature type="compositionally biased region" description="Polar residues" evidence="1">
    <location>
        <begin position="373"/>
        <end position="386"/>
    </location>
</feature>
<feature type="compositionally biased region" description="Gly residues" evidence="1">
    <location>
        <begin position="362"/>
        <end position="372"/>
    </location>
</feature>
<dbReference type="AlphaFoldDB" id="A0A4Z2FAM8"/>
<proteinExistence type="predicted"/>
<feature type="compositionally biased region" description="Pro residues" evidence="1">
    <location>
        <begin position="854"/>
        <end position="886"/>
    </location>
</feature>
<comment type="caution">
    <text evidence="2">The sequence shown here is derived from an EMBL/GenBank/DDBJ whole genome shotgun (WGS) entry which is preliminary data.</text>
</comment>
<evidence type="ECO:0000313" key="2">
    <source>
        <dbReference type="EMBL" id="TNN37960.1"/>
    </source>
</evidence>
<gene>
    <name evidence="2" type="primary">fcho1_2</name>
    <name evidence="2" type="ORF">EYF80_051889</name>
</gene>
<feature type="compositionally biased region" description="Basic and acidic residues" evidence="1">
    <location>
        <begin position="428"/>
        <end position="447"/>
    </location>
</feature>
<feature type="compositionally biased region" description="Low complexity" evidence="1">
    <location>
        <begin position="122"/>
        <end position="132"/>
    </location>
</feature>
<feature type="region of interest" description="Disordered" evidence="1">
    <location>
        <begin position="72"/>
        <end position="593"/>
    </location>
</feature>
<evidence type="ECO:0000313" key="3">
    <source>
        <dbReference type="Proteomes" id="UP000314294"/>
    </source>
</evidence>
<dbReference type="EMBL" id="SRLO01001423">
    <property type="protein sequence ID" value="TNN37960.1"/>
    <property type="molecule type" value="Genomic_DNA"/>
</dbReference>
<feature type="region of interest" description="Disordered" evidence="1">
    <location>
        <begin position="784"/>
        <end position="935"/>
    </location>
</feature>
<accession>A0A4Z2FAM8</accession>